<dbReference type="OrthoDB" id="143059at2"/>
<accession>A0A364K2H0</accession>
<name>A0A364K2H0_9BACL</name>
<protein>
    <submittedName>
        <fullName evidence="1">Uncharacterized protein</fullName>
    </submittedName>
</protein>
<evidence type="ECO:0000313" key="1">
    <source>
        <dbReference type="EMBL" id="RAL22613.1"/>
    </source>
</evidence>
<comment type="caution">
    <text evidence="1">The sequence shown here is derived from an EMBL/GenBank/DDBJ whole genome shotgun (WGS) entry which is preliminary data.</text>
</comment>
<dbReference type="AlphaFoldDB" id="A0A364K2H0"/>
<keyword evidence="2" id="KW-1185">Reference proteome</keyword>
<dbReference type="EMBL" id="QJKK01000008">
    <property type="protein sequence ID" value="RAL22613.1"/>
    <property type="molecule type" value="Genomic_DNA"/>
</dbReference>
<reference evidence="1 2" key="2">
    <citation type="submission" date="2018-06" db="EMBL/GenBank/DDBJ databases">
        <authorList>
            <person name="Zhirakovskaya E."/>
        </authorList>
    </citation>
    <scope>NUCLEOTIDE SEQUENCE [LARGE SCALE GENOMIC DNA]</scope>
    <source>
        <strain evidence="1 2">FBKL4.011</strain>
    </source>
</reference>
<sequence>MEIQEKKSTVNQQVILSEPNQVDDQKYTIACEIVHPAYQEILKQFIKSGIPLPEIGYEFVEGEEVIAEAEFAWVEPKVCVLTQEQLEFQEELKKRDWFIWDLHAYSQENDTPEPLESLNWNRVWKEILKQQQEKEALKIQVNVQLQEGIYQLKEYKDRSIHVEKINQRDQPLLTRYILLKIIQQKHLQISLYEFSRRKETNQLGREVIARLIELDEF</sequence>
<reference evidence="1 2" key="1">
    <citation type="submission" date="2018-06" db="EMBL/GenBank/DDBJ databases">
        <title>Thermoflavimicrobium daqus sp. nov., a thermophilic microbe isolated from Moutai-flavour Daqu.</title>
        <authorList>
            <person name="Wang X."/>
            <person name="Zhou H."/>
        </authorList>
    </citation>
    <scope>NUCLEOTIDE SEQUENCE [LARGE SCALE GENOMIC DNA]</scope>
    <source>
        <strain evidence="1 2">FBKL4.011</strain>
    </source>
</reference>
<dbReference type="Proteomes" id="UP000251213">
    <property type="component" value="Unassembled WGS sequence"/>
</dbReference>
<proteinExistence type="predicted"/>
<evidence type="ECO:0000313" key="2">
    <source>
        <dbReference type="Proteomes" id="UP000251213"/>
    </source>
</evidence>
<organism evidence="1 2">
    <name type="scientific">Thermoflavimicrobium daqui</name>
    <dbReference type="NCBI Taxonomy" id="2137476"/>
    <lineage>
        <taxon>Bacteria</taxon>
        <taxon>Bacillati</taxon>
        <taxon>Bacillota</taxon>
        <taxon>Bacilli</taxon>
        <taxon>Bacillales</taxon>
        <taxon>Thermoactinomycetaceae</taxon>
        <taxon>Thermoflavimicrobium</taxon>
    </lineage>
</organism>
<dbReference type="RefSeq" id="WP_113659616.1">
    <property type="nucleotide sequence ID" value="NZ_KZ845670.1"/>
</dbReference>
<gene>
    <name evidence="1" type="ORF">DL897_13150</name>
</gene>